<evidence type="ECO:0000259" key="2">
    <source>
        <dbReference type="Pfam" id="PF05065"/>
    </source>
</evidence>
<feature type="domain" description="Phage capsid-like C-terminal" evidence="2">
    <location>
        <begin position="6"/>
        <end position="196"/>
    </location>
</feature>
<dbReference type="Pfam" id="PF05065">
    <property type="entry name" value="Phage_capsid"/>
    <property type="match status" value="1"/>
</dbReference>
<evidence type="ECO:0000313" key="4">
    <source>
        <dbReference type="Proteomes" id="UP000051677"/>
    </source>
</evidence>
<dbReference type="SUPFAM" id="SSF56563">
    <property type="entry name" value="Major capsid protein gp5"/>
    <property type="match status" value="1"/>
</dbReference>
<dbReference type="InterPro" id="IPR054612">
    <property type="entry name" value="Phage_capsid-like_C"/>
</dbReference>
<gene>
    <name evidence="3" type="ORF">AO501_07730</name>
</gene>
<dbReference type="InterPro" id="IPR024455">
    <property type="entry name" value="Phage_capsid"/>
</dbReference>
<dbReference type="AlphaFoldDB" id="A0A0Q2LTW6"/>
<protein>
    <submittedName>
        <fullName evidence="3">Capsid protein</fullName>
    </submittedName>
</protein>
<dbReference type="NCBIfam" id="TIGR01554">
    <property type="entry name" value="major_cap_HK97"/>
    <property type="match status" value="1"/>
</dbReference>
<comment type="subcellular location">
    <subcellularLocation>
        <location evidence="1">Virion</location>
    </subcellularLocation>
</comment>
<dbReference type="EMBL" id="LKTM01000107">
    <property type="protein sequence ID" value="KQH79401.1"/>
    <property type="molecule type" value="Genomic_DNA"/>
</dbReference>
<dbReference type="Proteomes" id="UP000051677">
    <property type="component" value="Unassembled WGS sequence"/>
</dbReference>
<accession>A0A0Q2LTW6</accession>
<dbReference type="Gene3D" id="3.30.2320.10">
    <property type="entry name" value="hypothetical protein PF0899 domain"/>
    <property type="match status" value="1"/>
</dbReference>
<reference evidence="3 4" key="1">
    <citation type="submission" date="2015-10" db="EMBL/GenBank/DDBJ databases">
        <title>Mycobacterium gordonae draft genome assembly.</title>
        <authorList>
            <person name="Ustinova V."/>
            <person name="Smirnova T."/>
            <person name="Blagodatskikh K."/>
            <person name="Varlamov D."/>
            <person name="Larionova E."/>
            <person name="Chernousova L."/>
        </authorList>
    </citation>
    <scope>NUCLEOTIDE SEQUENCE [LARGE SCALE GENOMIC DNA]</scope>
    <source>
        <strain evidence="3 4">CTRI 14-8773</strain>
    </source>
</reference>
<evidence type="ECO:0000313" key="3">
    <source>
        <dbReference type="EMBL" id="KQH79401.1"/>
    </source>
</evidence>
<comment type="caution">
    <text evidence="3">The sequence shown here is derived from an EMBL/GenBank/DDBJ whole genome shotgun (WGS) entry which is preliminary data.</text>
</comment>
<name>A0A0Q2LTW6_MYCGO</name>
<evidence type="ECO:0000256" key="1">
    <source>
        <dbReference type="ARBA" id="ARBA00004328"/>
    </source>
</evidence>
<sequence length="201" mass="20980">MPRIASGASAGFYAAGAQISESNASFDEVQLLPSSLKGIKSLTKVSNELIRQATHTVGALDTVLSTRLVTDVSNVLDAALYDGTGASDTIKGILRQTGITTGTLDLTEVDSLIDGLAAAQGNHVAPTHWVMTPASFAAIRKVKVGSDDNRYVIEPNTIQNGVNFQLLGLPVIITDYIPAASAKKRVALVDFSKVALSANLG</sequence>
<proteinExistence type="predicted"/>
<organism evidence="3 4">
    <name type="scientific">Mycobacterium gordonae</name>
    <dbReference type="NCBI Taxonomy" id="1778"/>
    <lineage>
        <taxon>Bacteria</taxon>
        <taxon>Bacillati</taxon>
        <taxon>Actinomycetota</taxon>
        <taxon>Actinomycetes</taxon>
        <taxon>Mycobacteriales</taxon>
        <taxon>Mycobacteriaceae</taxon>
        <taxon>Mycobacterium</taxon>
    </lineage>
</organism>